<keyword evidence="1" id="KW-0472">Membrane</keyword>
<protein>
    <submittedName>
        <fullName evidence="2">Uncharacterized protein</fullName>
    </submittedName>
</protein>
<name>A0A521EXU8_9BACT</name>
<organism evidence="2 3">
    <name type="scientific">Fodinibius sediminis</name>
    <dbReference type="NCBI Taxonomy" id="1214077"/>
    <lineage>
        <taxon>Bacteria</taxon>
        <taxon>Pseudomonadati</taxon>
        <taxon>Balneolota</taxon>
        <taxon>Balneolia</taxon>
        <taxon>Balneolales</taxon>
        <taxon>Balneolaceae</taxon>
        <taxon>Fodinibius</taxon>
    </lineage>
</organism>
<dbReference type="EMBL" id="FXTH01000020">
    <property type="protein sequence ID" value="SMO88832.1"/>
    <property type="molecule type" value="Genomic_DNA"/>
</dbReference>
<keyword evidence="1" id="KW-0812">Transmembrane</keyword>
<keyword evidence="3" id="KW-1185">Reference proteome</keyword>
<reference evidence="2 3" key="1">
    <citation type="submission" date="2017-05" db="EMBL/GenBank/DDBJ databases">
        <authorList>
            <person name="Varghese N."/>
            <person name="Submissions S."/>
        </authorList>
    </citation>
    <scope>NUCLEOTIDE SEQUENCE [LARGE SCALE GENOMIC DNA]</scope>
    <source>
        <strain evidence="2 3">DSM 21194</strain>
    </source>
</reference>
<evidence type="ECO:0000313" key="2">
    <source>
        <dbReference type="EMBL" id="SMO88832.1"/>
    </source>
</evidence>
<gene>
    <name evidence="2" type="ORF">SAMN06265218_12029</name>
</gene>
<evidence type="ECO:0000313" key="3">
    <source>
        <dbReference type="Proteomes" id="UP000317593"/>
    </source>
</evidence>
<keyword evidence="1" id="KW-1133">Transmembrane helix</keyword>
<proteinExistence type="predicted"/>
<dbReference type="Proteomes" id="UP000317593">
    <property type="component" value="Unassembled WGS sequence"/>
</dbReference>
<dbReference type="AlphaFoldDB" id="A0A521EXU8"/>
<feature type="transmembrane region" description="Helical" evidence="1">
    <location>
        <begin position="36"/>
        <end position="54"/>
    </location>
</feature>
<evidence type="ECO:0000256" key="1">
    <source>
        <dbReference type="SAM" id="Phobius"/>
    </source>
</evidence>
<sequence>MGILINKSSHQLDYFLLVHGLLIHSIQQFMVSLLDGSIFIYKTGIFIGSILAVYKTYKIRYLLAASDTVVKSHGFNWGISDSGDYLRQAASRFRNNNISFLFS</sequence>
<accession>A0A521EXU8</accession>